<dbReference type="Proteomes" id="UP000735302">
    <property type="component" value="Unassembled WGS sequence"/>
</dbReference>
<proteinExistence type="predicted"/>
<keyword evidence="3" id="KW-1185">Reference proteome</keyword>
<reference evidence="2 3" key="1">
    <citation type="journal article" date="2021" name="Elife">
        <title>Chloroplast acquisition without the gene transfer in kleptoplastic sea slugs, Plakobranchus ocellatus.</title>
        <authorList>
            <person name="Maeda T."/>
            <person name="Takahashi S."/>
            <person name="Yoshida T."/>
            <person name="Shimamura S."/>
            <person name="Takaki Y."/>
            <person name="Nagai Y."/>
            <person name="Toyoda A."/>
            <person name="Suzuki Y."/>
            <person name="Arimoto A."/>
            <person name="Ishii H."/>
            <person name="Satoh N."/>
            <person name="Nishiyama T."/>
            <person name="Hasebe M."/>
            <person name="Maruyama T."/>
            <person name="Minagawa J."/>
            <person name="Obokata J."/>
            <person name="Shigenobu S."/>
        </authorList>
    </citation>
    <scope>NUCLEOTIDE SEQUENCE [LARGE SCALE GENOMIC DNA]</scope>
</reference>
<protein>
    <submittedName>
        <fullName evidence="2">Uncharacterized protein</fullName>
    </submittedName>
</protein>
<comment type="caution">
    <text evidence="2">The sequence shown here is derived from an EMBL/GenBank/DDBJ whole genome shotgun (WGS) entry which is preliminary data.</text>
</comment>
<accession>A0AAV3YQ09</accession>
<sequence>MSVIAKERGGVGFGEVRLLLRPHSHYQVTYTAIEFEFRNPKRDYYLDSLTSQTPAEKGPKVVAQEKDT</sequence>
<evidence type="ECO:0000313" key="3">
    <source>
        <dbReference type="Proteomes" id="UP000735302"/>
    </source>
</evidence>
<name>A0AAV3YQ09_9GAST</name>
<dbReference type="EMBL" id="BLXT01001356">
    <property type="protein sequence ID" value="GFN85066.1"/>
    <property type="molecule type" value="Genomic_DNA"/>
</dbReference>
<feature type="compositionally biased region" description="Basic and acidic residues" evidence="1">
    <location>
        <begin position="57"/>
        <end position="68"/>
    </location>
</feature>
<gene>
    <name evidence="2" type="ORF">PoB_001157200</name>
</gene>
<feature type="region of interest" description="Disordered" evidence="1">
    <location>
        <begin position="49"/>
        <end position="68"/>
    </location>
</feature>
<organism evidence="2 3">
    <name type="scientific">Plakobranchus ocellatus</name>
    <dbReference type="NCBI Taxonomy" id="259542"/>
    <lineage>
        <taxon>Eukaryota</taxon>
        <taxon>Metazoa</taxon>
        <taxon>Spiralia</taxon>
        <taxon>Lophotrochozoa</taxon>
        <taxon>Mollusca</taxon>
        <taxon>Gastropoda</taxon>
        <taxon>Heterobranchia</taxon>
        <taxon>Euthyneura</taxon>
        <taxon>Panpulmonata</taxon>
        <taxon>Sacoglossa</taxon>
        <taxon>Placobranchoidea</taxon>
        <taxon>Plakobranchidae</taxon>
        <taxon>Plakobranchus</taxon>
    </lineage>
</organism>
<evidence type="ECO:0000256" key="1">
    <source>
        <dbReference type="SAM" id="MobiDB-lite"/>
    </source>
</evidence>
<dbReference type="AlphaFoldDB" id="A0AAV3YQ09"/>
<evidence type="ECO:0000313" key="2">
    <source>
        <dbReference type="EMBL" id="GFN85066.1"/>
    </source>
</evidence>